<comment type="similarity">
    <text evidence="1 11">Belongs to the DNA polymerase type-A family.</text>
</comment>
<evidence type="ECO:0000256" key="4">
    <source>
        <dbReference type="ARBA" id="ARBA00022705"/>
    </source>
</evidence>
<comment type="function">
    <text evidence="11">In addition to polymerase activity, this DNA polymerase exhibits 5'-3' exonuclease activity.</text>
</comment>
<dbReference type="Pfam" id="PF00476">
    <property type="entry name" value="DNA_pol_A"/>
    <property type="match status" value="1"/>
</dbReference>
<dbReference type="Pfam" id="PF22619">
    <property type="entry name" value="DNA_polI_exo1"/>
    <property type="match status" value="1"/>
</dbReference>
<dbReference type="SMART" id="SM00482">
    <property type="entry name" value="POLAc"/>
    <property type="match status" value="1"/>
</dbReference>
<dbReference type="Gene3D" id="3.30.420.10">
    <property type="entry name" value="Ribonuclease H-like superfamily/Ribonuclease H"/>
    <property type="match status" value="1"/>
</dbReference>
<dbReference type="EC" id="2.7.7.7" evidence="10 11"/>
<dbReference type="CDD" id="cd06140">
    <property type="entry name" value="DNA_polA_I_Bacillus_like_exo"/>
    <property type="match status" value="1"/>
</dbReference>
<feature type="domain" description="DNA-directed DNA polymerase family A palm" evidence="13">
    <location>
        <begin position="655"/>
        <end position="862"/>
    </location>
</feature>
<dbReference type="InterPro" id="IPR012337">
    <property type="entry name" value="RNaseH-like_sf"/>
</dbReference>
<dbReference type="PANTHER" id="PTHR10133">
    <property type="entry name" value="DNA POLYMERASE I"/>
    <property type="match status" value="1"/>
</dbReference>
<dbReference type="SUPFAM" id="SSF88723">
    <property type="entry name" value="PIN domain-like"/>
    <property type="match status" value="1"/>
</dbReference>
<dbReference type="SUPFAM" id="SSF56672">
    <property type="entry name" value="DNA/RNA polymerases"/>
    <property type="match status" value="1"/>
</dbReference>
<dbReference type="NCBIfam" id="NF004397">
    <property type="entry name" value="PRK05755.1"/>
    <property type="match status" value="1"/>
</dbReference>
<evidence type="ECO:0000256" key="1">
    <source>
        <dbReference type="ARBA" id="ARBA00007705"/>
    </source>
</evidence>
<proteinExistence type="inferred from homology"/>
<dbReference type="Proteomes" id="UP001236620">
    <property type="component" value="Unassembled WGS sequence"/>
</dbReference>
<sequence>MKKILIIDGNSLLFRAYYATAYSSSPIMRTTSGTPTNAVYSFINMMLSVLNSRGPYDCLFIAFDKGKKTFRHEMLKDYKAGRQKTPEELIKQLPIIREFLTSANICWFERDDVEADDIVGTIAKVAEQKFDEVSVEILSSDKDMYQLISNKTVCVVPKQGIGNPDVINEQELFKLWEVLPKQVPDLKAIMGDNSDNLKGVSGIGPKGAIKLINTYGSLENIYNNIKQISGSTKTKLENDQDSAFLCKKLATIKTDVNIEELEFDPINLDPKNIKKFLTKYEMFSLINKFNSLCDMDKENEIKEEKPNITILKKWSKEYSDEKNYIYVESLEENYHLDNMIGIGISNSKGNFYIDFKKQVQQLSIFDDFVDGLIDTELEKFLKDDKLEKITYDIKKTTYLLKNHGYDVYVTDFSFDFMVACYSLNAFAKSELEHQIKMIDPKIYLESKEDVFGKGVKKNPNIDLDKKSEYITKKAIILKNNFDKLIDQLKQTNTLDLYYKLDHLLIEVLYVAERQGIYIDKKELKTQTQNILVKLQNIENDMKEILSDIIDDDFNFASPKQVQELLFDKLNLPNIDKNATSKDVLEKLQAYHPIVNLLIEHRKFHKLYTTYLKGFEKFIYDDNKIHTIFNHTLTNTGRLSSAYPNIQNISIQDEDQKQVRKIFTTSSDKTFLSFDYSQIELRVLAQMSKEQVLIDTFNANKDIHDQAARLIFNISKDQKVSPEQRRMAKVFNFGILYGLTDYGLANDLNVDVKTAKQMIEDYYKSFPGLLQFKQDQIQKAKENKYSSTLTNRKRHLLELESKQYLVRKFGERIAVNMPIQGTASDILKVAMISIFKELKLNNLKTIMIGQIHDEIILEVPLNELDQVKQIVVDKMSSALVDMIKWLNIDDKAIINLEVSQSQANTWYGLK</sequence>
<evidence type="ECO:0000256" key="3">
    <source>
        <dbReference type="ARBA" id="ARBA00022695"/>
    </source>
</evidence>
<dbReference type="InterPro" id="IPR054690">
    <property type="entry name" value="DNA_polI_exonuclease"/>
</dbReference>
<evidence type="ECO:0000259" key="12">
    <source>
        <dbReference type="SMART" id="SM00475"/>
    </source>
</evidence>
<evidence type="ECO:0000256" key="5">
    <source>
        <dbReference type="ARBA" id="ARBA00022763"/>
    </source>
</evidence>
<dbReference type="InterPro" id="IPR008918">
    <property type="entry name" value="HhH2"/>
</dbReference>
<accession>A0ABU0NES1</accession>
<evidence type="ECO:0000313" key="14">
    <source>
        <dbReference type="EMBL" id="MDQ0567526.1"/>
    </source>
</evidence>
<dbReference type="InterPro" id="IPR020045">
    <property type="entry name" value="DNA_polI_H3TH"/>
</dbReference>
<dbReference type="CDD" id="cd09898">
    <property type="entry name" value="H3TH_53EXO"/>
    <property type="match status" value="1"/>
</dbReference>
<evidence type="ECO:0000256" key="11">
    <source>
        <dbReference type="RuleBase" id="RU004460"/>
    </source>
</evidence>
<evidence type="ECO:0000256" key="9">
    <source>
        <dbReference type="ARBA" id="ARBA00049244"/>
    </source>
</evidence>
<organism evidence="14 15">
    <name type="scientific">Mycoplasma yeatsii</name>
    <dbReference type="NCBI Taxonomy" id="51365"/>
    <lineage>
        <taxon>Bacteria</taxon>
        <taxon>Bacillati</taxon>
        <taxon>Mycoplasmatota</taxon>
        <taxon>Mollicutes</taxon>
        <taxon>Mycoplasmataceae</taxon>
        <taxon>Mycoplasma</taxon>
    </lineage>
</organism>
<dbReference type="RefSeq" id="WP_307444080.1">
    <property type="nucleotide sequence ID" value="NZ_JAUSWP010000001.1"/>
</dbReference>
<comment type="caution">
    <text evidence="14">The sequence shown here is derived from an EMBL/GenBank/DDBJ whole genome shotgun (WGS) entry which is preliminary data.</text>
</comment>
<dbReference type="InterPro" id="IPR029060">
    <property type="entry name" value="PIN-like_dom_sf"/>
</dbReference>
<dbReference type="EMBL" id="JAUSWP010000001">
    <property type="protein sequence ID" value="MDQ0567526.1"/>
    <property type="molecule type" value="Genomic_DNA"/>
</dbReference>
<dbReference type="SMART" id="SM00279">
    <property type="entry name" value="HhH2"/>
    <property type="match status" value="1"/>
</dbReference>
<feature type="domain" description="5'-3' exonuclease" evidence="12">
    <location>
        <begin position="2"/>
        <end position="264"/>
    </location>
</feature>
<dbReference type="Gene3D" id="3.30.70.370">
    <property type="match status" value="1"/>
</dbReference>
<name>A0ABU0NES1_9MOLU</name>
<keyword evidence="8 11" id="KW-0234">DNA repair</keyword>
<evidence type="ECO:0000256" key="2">
    <source>
        <dbReference type="ARBA" id="ARBA00022679"/>
    </source>
</evidence>
<dbReference type="PRINTS" id="PR00868">
    <property type="entry name" value="DNAPOLI"/>
</dbReference>
<dbReference type="InterPro" id="IPR018320">
    <property type="entry name" value="DNA_polymerase_1"/>
</dbReference>
<dbReference type="PANTHER" id="PTHR10133:SF27">
    <property type="entry name" value="DNA POLYMERASE NU"/>
    <property type="match status" value="1"/>
</dbReference>
<dbReference type="InterPro" id="IPR001098">
    <property type="entry name" value="DNA-dir_DNA_pol_A_palm_dom"/>
</dbReference>
<keyword evidence="11" id="KW-0540">Nuclease</keyword>
<evidence type="ECO:0000256" key="7">
    <source>
        <dbReference type="ARBA" id="ARBA00023125"/>
    </source>
</evidence>
<dbReference type="InterPro" id="IPR043502">
    <property type="entry name" value="DNA/RNA_pol_sf"/>
</dbReference>
<evidence type="ECO:0000256" key="10">
    <source>
        <dbReference type="NCBIfam" id="TIGR00593"/>
    </source>
</evidence>
<dbReference type="Pfam" id="PF02739">
    <property type="entry name" value="5_3_exonuc_N"/>
    <property type="match status" value="1"/>
</dbReference>
<dbReference type="Gene3D" id="1.10.150.20">
    <property type="entry name" value="5' to 3' exonuclease, C-terminal subdomain"/>
    <property type="match status" value="2"/>
</dbReference>
<keyword evidence="7 11" id="KW-0238">DNA-binding</keyword>
<keyword evidence="6 11" id="KW-0239">DNA-directed DNA polymerase</keyword>
<evidence type="ECO:0000259" key="13">
    <source>
        <dbReference type="SMART" id="SM00482"/>
    </source>
</evidence>
<dbReference type="InterPro" id="IPR036397">
    <property type="entry name" value="RNaseH_sf"/>
</dbReference>
<dbReference type="SMART" id="SM00475">
    <property type="entry name" value="53EXOc"/>
    <property type="match status" value="1"/>
</dbReference>
<gene>
    <name evidence="11" type="primary">polA</name>
    <name evidence="14" type="ORF">J2Z63_000147</name>
</gene>
<dbReference type="InterPro" id="IPR002421">
    <property type="entry name" value="5-3_exonuclease"/>
</dbReference>
<dbReference type="Gene3D" id="1.20.1060.10">
    <property type="entry name" value="Taq DNA Polymerase, Chain T, domain 4"/>
    <property type="match status" value="1"/>
</dbReference>
<dbReference type="InterPro" id="IPR020046">
    <property type="entry name" value="5-3_exonucl_a-hlix_arch_N"/>
</dbReference>
<keyword evidence="3 11" id="KW-0548">Nucleotidyltransferase</keyword>
<evidence type="ECO:0000313" key="15">
    <source>
        <dbReference type="Proteomes" id="UP001236620"/>
    </source>
</evidence>
<dbReference type="SUPFAM" id="SSF47807">
    <property type="entry name" value="5' to 3' exonuclease, C-terminal subdomain"/>
    <property type="match status" value="1"/>
</dbReference>
<keyword evidence="11" id="KW-0378">Hydrolase</keyword>
<dbReference type="Pfam" id="PF01367">
    <property type="entry name" value="5_3_exonuc"/>
    <property type="match status" value="1"/>
</dbReference>
<keyword evidence="11" id="KW-0269">Exonuclease</keyword>
<evidence type="ECO:0000256" key="8">
    <source>
        <dbReference type="ARBA" id="ARBA00023204"/>
    </source>
</evidence>
<keyword evidence="4 11" id="KW-0235">DNA replication</keyword>
<protein>
    <recommendedName>
        <fullName evidence="10 11">DNA polymerase I</fullName>
        <ecNumber evidence="10 11">2.7.7.7</ecNumber>
    </recommendedName>
</protein>
<dbReference type="NCBIfam" id="TIGR00593">
    <property type="entry name" value="pola"/>
    <property type="match status" value="1"/>
</dbReference>
<dbReference type="InterPro" id="IPR002298">
    <property type="entry name" value="DNA_polymerase_A"/>
</dbReference>
<keyword evidence="2 11" id="KW-0808">Transferase</keyword>
<reference evidence="14" key="1">
    <citation type="submission" date="2023-07" db="EMBL/GenBank/DDBJ databases">
        <title>Genomic Encyclopedia of Type Strains, Phase IV (KMG-IV): sequencing the most valuable type-strain genomes for metagenomic binning, comparative biology and taxonomic classification.</title>
        <authorList>
            <person name="Goeker M."/>
        </authorList>
    </citation>
    <scope>NUCLEOTIDE SEQUENCE [LARGE SCALE GENOMIC DNA]</scope>
    <source>
        <strain evidence="14">DSM 22019</strain>
    </source>
</reference>
<keyword evidence="15" id="KW-1185">Reference proteome</keyword>
<dbReference type="SUPFAM" id="SSF53098">
    <property type="entry name" value="Ribonuclease H-like"/>
    <property type="match status" value="1"/>
</dbReference>
<dbReference type="InterPro" id="IPR036279">
    <property type="entry name" value="5-3_exonuclease_C_sf"/>
</dbReference>
<comment type="catalytic activity">
    <reaction evidence="9 11">
        <text>DNA(n) + a 2'-deoxyribonucleoside 5'-triphosphate = DNA(n+1) + diphosphate</text>
        <dbReference type="Rhea" id="RHEA:22508"/>
        <dbReference type="Rhea" id="RHEA-COMP:17339"/>
        <dbReference type="Rhea" id="RHEA-COMP:17340"/>
        <dbReference type="ChEBI" id="CHEBI:33019"/>
        <dbReference type="ChEBI" id="CHEBI:61560"/>
        <dbReference type="ChEBI" id="CHEBI:173112"/>
        <dbReference type="EC" id="2.7.7.7"/>
    </reaction>
</comment>
<keyword evidence="5 11" id="KW-0227">DNA damage</keyword>
<dbReference type="NCBIfam" id="NF011547">
    <property type="entry name" value="PRK14976.1-4"/>
    <property type="match status" value="1"/>
</dbReference>
<dbReference type="GO" id="GO:0003887">
    <property type="term" value="F:DNA-directed DNA polymerase activity"/>
    <property type="evidence" value="ECO:0007669"/>
    <property type="project" value="UniProtKB-EC"/>
</dbReference>
<dbReference type="Gene3D" id="3.40.50.1010">
    <property type="entry name" value="5'-nuclease"/>
    <property type="match status" value="1"/>
</dbReference>
<evidence type="ECO:0000256" key="6">
    <source>
        <dbReference type="ARBA" id="ARBA00022932"/>
    </source>
</evidence>
<dbReference type="CDD" id="cd09859">
    <property type="entry name" value="PIN_53EXO"/>
    <property type="match status" value="1"/>
</dbReference>